<dbReference type="Proteomes" id="UP001550378">
    <property type="component" value="Unassembled WGS sequence"/>
</dbReference>
<keyword evidence="2" id="KW-1185">Reference proteome</keyword>
<dbReference type="RefSeq" id="WP_344425449.1">
    <property type="nucleotide sequence ID" value="NZ_BAAASF010000005.1"/>
</dbReference>
<dbReference type="EMBL" id="JBEXZR010000012">
    <property type="protein sequence ID" value="MEU0708791.1"/>
    <property type="molecule type" value="Genomic_DNA"/>
</dbReference>
<comment type="caution">
    <text evidence="1">The sequence shown here is derived from an EMBL/GenBank/DDBJ whole genome shotgun (WGS) entry which is preliminary data.</text>
</comment>
<gene>
    <name evidence="1" type="ORF">ABZ508_15665</name>
</gene>
<accession>A0ABV2W5G3</accession>
<evidence type="ECO:0000313" key="2">
    <source>
        <dbReference type="Proteomes" id="UP001550378"/>
    </source>
</evidence>
<reference evidence="1 2" key="1">
    <citation type="submission" date="2024-06" db="EMBL/GenBank/DDBJ databases">
        <title>The Natural Products Discovery Center: Release of the First 8490 Sequenced Strains for Exploring Actinobacteria Biosynthetic Diversity.</title>
        <authorList>
            <person name="Kalkreuter E."/>
            <person name="Kautsar S.A."/>
            <person name="Yang D."/>
            <person name="Bader C.D."/>
            <person name="Teijaro C.N."/>
            <person name="Fluegel L."/>
            <person name="Davis C.M."/>
            <person name="Simpson J.R."/>
            <person name="Lauterbach L."/>
            <person name="Steele A.D."/>
            <person name="Gui C."/>
            <person name="Meng S."/>
            <person name="Li G."/>
            <person name="Viehrig K."/>
            <person name="Ye F."/>
            <person name="Su P."/>
            <person name="Kiefer A.F."/>
            <person name="Nichols A."/>
            <person name="Cepeda A.J."/>
            <person name="Yan W."/>
            <person name="Fan B."/>
            <person name="Jiang Y."/>
            <person name="Adhikari A."/>
            <person name="Zheng C.-J."/>
            <person name="Schuster L."/>
            <person name="Cowan T.M."/>
            <person name="Smanski M.J."/>
            <person name="Chevrette M.G."/>
            <person name="De Carvalho L.P.S."/>
            <person name="Shen B."/>
        </authorList>
    </citation>
    <scope>NUCLEOTIDE SEQUENCE [LARGE SCALE GENOMIC DNA]</scope>
    <source>
        <strain evidence="1 2">NPDC006337</strain>
    </source>
</reference>
<proteinExistence type="predicted"/>
<name>A0ABV2W5G3_9ACTN</name>
<protein>
    <recommendedName>
        <fullName evidence="3">Secreted protein</fullName>
    </recommendedName>
</protein>
<evidence type="ECO:0008006" key="3">
    <source>
        <dbReference type="Google" id="ProtNLM"/>
    </source>
</evidence>
<sequence>MLIKIAPDHSNQIGGTISVKKFSARTRRVLTAMGTVAATAGTLLATTTPASAAVTRFCTQPFAKAGYACFYSSDDRIEVLDNYADGRRSVVIWYVADNANGNRILDRGECHNAKGAGKTVTCDYDFREGRSIFINFAVVSRDGANGADRDPTTAVIGYVSGR</sequence>
<evidence type="ECO:0000313" key="1">
    <source>
        <dbReference type="EMBL" id="MEU0708791.1"/>
    </source>
</evidence>
<organism evidence="1 2">
    <name type="scientific">Streptomyces lavendulocolor</name>
    <dbReference type="NCBI Taxonomy" id="67316"/>
    <lineage>
        <taxon>Bacteria</taxon>
        <taxon>Bacillati</taxon>
        <taxon>Actinomycetota</taxon>
        <taxon>Actinomycetes</taxon>
        <taxon>Kitasatosporales</taxon>
        <taxon>Streptomycetaceae</taxon>
        <taxon>Streptomyces</taxon>
    </lineage>
</organism>
<dbReference type="GeneID" id="300121847"/>